<dbReference type="EMBL" id="MT143377">
    <property type="protein sequence ID" value="QJA96178.1"/>
    <property type="molecule type" value="Genomic_DNA"/>
</dbReference>
<proteinExistence type="predicted"/>
<evidence type="ECO:0000313" key="1">
    <source>
        <dbReference type="EMBL" id="QJA96178.1"/>
    </source>
</evidence>
<protein>
    <recommendedName>
        <fullName evidence="2">Agglutinin C-terminal domain-containing protein</fullName>
    </recommendedName>
</protein>
<name>A0A6M3LU41_9ZZZZ</name>
<evidence type="ECO:0008006" key="2">
    <source>
        <dbReference type="Google" id="ProtNLM"/>
    </source>
</evidence>
<organism evidence="1">
    <name type="scientific">viral metagenome</name>
    <dbReference type="NCBI Taxonomy" id="1070528"/>
    <lineage>
        <taxon>unclassified sequences</taxon>
        <taxon>metagenomes</taxon>
        <taxon>organismal metagenomes</taxon>
    </lineage>
</organism>
<dbReference type="AlphaFoldDB" id="A0A6M3LU41"/>
<accession>A0A6M3LU41</accession>
<reference evidence="1" key="1">
    <citation type="submission" date="2020-03" db="EMBL/GenBank/DDBJ databases">
        <title>The deep terrestrial virosphere.</title>
        <authorList>
            <person name="Holmfeldt K."/>
            <person name="Nilsson E."/>
            <person name="Simone D."/>
            <person name="Lopez-Fernandez M."/>
            <person name="Wu X."/>
            <person name="de Brujin I."/>
            <person name="Lundin D."/>
            <person name="Andersson A."/>
            <person name="Bertilsson S."/>
            <person name="Dopson M."/>
        </authorList>
    </citation>
    <scope>NUCLEOTIDE SEQUENCE</scope>
    <source>
        <strain evidence="1">MM415B04904</strain>
    </source>
</reference>
<sequence>MCLKTLFQSKNPEGAIHISSISGNELRAKIEAIGLQVPLGMLDSEYLYTDEPGWSNILPYLQYNPVKTENGRVIIADCEDYSFRAYSDVQFKYGINALGVALGKMPAGYHGFCIVYTGAGFKLFEPQLGFGIKRLFNIGEYGYQPDRVVI</sequence>
<gene>
    <name evidence="1" type="ORF">MM415B04904_0003</name>
</gene>